<proteinExistence type="predicted"/>
<protein>
    <submittedName>
        <fullName evidence="2">ATPase-like protein</fullName>
    </submittedName>
</protein>
<sequence>MANKMPIVLSIDYAEQRVTYHEFGSSVQRQDRFQFLSKNGQIAALKFAGFKFTGKTPIGWSVDELRVAWNQQCVWNLNHLPTPTPKEVPIVATTPTPTTPKAPKAPATGIDAVLRDIVTEVLDGYNPEPDTEAIGAIVNDAMAPALASFADVTESLGVLTDTVARLQPKITHIHIPNHDIKIMDGVQHHMFPKVLANISDGTPTYLVGEAGTGKSHIAEQVSKALGVAFSSKSCSSQSTESSLLGYMSATGDYVTTEFRKRFELGGVFLLDEVDNGNPNVLTVLNSALSNSFMAFPDGMVKRHDAFVLIATANTFGHGANAKYVGRNPLDEAFLNRFANLTITYDENIEQAMLDAVGLDASMSAKWLNIVRVARKNVSTYGLHVVVSPRATVYGAKMLRHEGVYNLGEVVEATITKGATPEACEKILMGLSL</sequence>
<evidence type="ECO:0000313" key="2">
    <source>
        <dbReference type="EMBL" id="CAB4171860.1"/>
    </source>
</evidence>
<evidence type="ECO:0000259" key="1">
    <source>
        <dbReference type="SMART" id="SM00382"/>
    </source>
</evidence>
<name>A0A6J5PJ09_9CAUD</name>
<dbReference type="InterPro" id="IPR027417">
    <property type="entry name" value="P-loop_NTPase"/>
</dbReference>
<gene>
    <name evidence="2" type="ORF">UFOVP923_32</name>
</gene>
<dbReference type="Pfam" id="PF07728">
    <property type="entry name" value="AAA_5"/>
    <property type="match status" value="1"/>
</dbReference>
<dbReference type="InterPro" id="IPR050764">
    <property type="entry name" value="CbbQ/NirQ/NorQ/GpvN"/>
</dbReference>
<feature type="domain" description="AAA+ ATPase" evidence="1">
    <location>
        <begin position="200"/>
        <end position="347"/>
    </location>
</feature>
<dbReference type="SUPFAM" id="SSF52540">
    <property type="entry name" value="P-loop containing nucleoside triphosphate hydrolases"/>
    <property type="match status" value="1"/>
</dbReference>
<dbReference type="InterPro" id="IPR003593">
    <property type="entry name" value="AAA+_ATPase"/>
</dbReference>
<dbReference type="PANTHER" id="PTHR42759">
    <property type="entry name" value="MOXR FAMILY PROTEIN"/>
    <property type="match status" value="1"/>
</dbReference>
<reference evidence="2" key="1">
    <citation type="submission" date="2020-05" db="EMBL/GenBank/DDBJ databases">
        <authorList>
            <person name="Chiriac C."/>
            <person name="Salcher M."/>
            <person name="Ghai R."/>
            <person name="Kavagutti S V."/>
        </authorList>
    </citation>
    <scope>NUCLEOTIDE SEQUENCE</scope>
</reference>
<dbReference type="GO" id="GO:0005524">
    <property type="term" value="F:ATP binding"/>
    <property type="evidence" value="ECO:0007669"/>
    <property type="project" value="InterPro"/>
</dbReference>
<dbReference type="GO" id="GO:0016887">
    <property type="term" value="F:ATP hydrolysis activity"/>
    <property type="evidence" value="ECO:0007669"/>
    <property type="project" value="InterPro"/>
</dbReference>
<dbReference type="SMART" id="SM00382">
    <property type="entry name" value="AAA"/>
    <property type="match status" value="1"/>
</dbReference>
<dbReference type="PANTHER" id="PTHR42759:SF1">
    <property type="entry name" value="MAGNESIUM-CHELATASE SUBUNIT CHLD"/>
    <property type="match status" value="1"/>
</dbReference>
<organism evidence="2">
    <name type="scientific">uncultured Caudovirales phage</name>
    <dbReference type="NCBI Taxonomy" id="2100421"/>
    <lineage>
        <taxon>Viruses</taxon>
        <taxon>Duplodnaviria</taxon>
        <taxon>Heunggongvirae</taxon>
        <taxon>Uroviricota</taxon>
        <taxon>Caudoviricetes</taxon>
        <taxon>Peduoviridae</taxon>
        <taxon>Maltschvirus</taxon>
        <taxon>Maltschvirus maltsch</taxon>
    </lineage>
</organism>
<accession>A0A6J5PJ09</accession>
<dbReference type="EMBL" id="LR796877">
    <property type="protein sequence ID" value="CAB4171860.1"/>
    <property type="molecule type" value="Genomic_DNA"/>
</dbReference>
<dbReference type="Gene3D" id="3.40.50.300">
    <property type="entry name" value="P-loop containing nucleotide triphosphate hydrolases"/>
    <property type="match status" value="1"/>
</dbReference>
<dbReference type="InterPro" id="IPR011704">
    <property type="entry name" value="ATPase_dyneun-rel_AAA"/>
</dbReference>